<dbReference type="Proteomes" id="UP000028875">
    <property type="component" value="Unassembled WGS sequence"/>
</dbReference>
<gene>
    <name evidence="2" type="ORF">BN990_04252</name>
</gene>
<dbReference type="SUPFAM" id="SSF69572">
    <property type="entry name" value="Activating enzymes of the ubiquitin-like proteins"/>
    <property type="match status" value="1"/>
</dbReference>
<sequence length="272" mass="30893">MYYPTIDIIHSFNIGYSFQPFFNIVQVGAGGNGGYLAQRLSKLLYALNSNRTLNFSYKITDGDSVEEGNLQRQPFIEQDLDSPKAEILAKRYSNAYQIPIYYKNDYIFSVDDVHQLFDQEYSLNRQLYILVGCVDNNATRQIMHEYFNRCRNIVYIDSGIDAVDVNGSKESGYSGQVVCGVRLKDKELLSPVGGIYPDILADKESHLPTQACGEQMVYYPQRMQTNEMAAIIMSGYLNTILSDNEIVSHYTNFNARNNLVSPNYIKKGQLAI</sequence>
<protein>
    <submittedName>
        <fullName evidence="2">PRTRC system ThiF family protein</fullName>
    </submittedName>
</protein>
<reference evidence="2 3" key="1">
    <citation type="submission" date="2014-03" db="EMBL/GenBank/DDBJ databases">
        <authorList>
            <person name="Urmite Genomes U."/>
        </authorList>
    </citation>
    <scope>NUCLEOTIDE SEQUENCE [LARGE SCALE GENOMIC DNA]</scope>
    <source>
        <strain evidence="2 3">Vm-5</strain>
    </source>
</reference>
<evidence type="ECO:0000259" key="1">
    <source>
        <dbReference type="Pfam" id="PF00899"/>
    </source>
</evidence>
<dbReference type="RefSeq" id="WP_051739355.1">
    <property type="nucleotide sequence ID" value="NZ_BNER01000008.1"/>
</dbReference>
<feature type="domain" description="THIF-type NAD/FAD binding fold" evidence="1">
    <location>
        <begin position="25"/>
        <end position="217"/>
    </location>
</feature>
<dbReference type="STRING" id="1462526.BN990_04252"/>
<name>A0A024QH32_9BACI</name>
<evidence type="ECO:0000313" key="3">
    <source>
        <dbReference type="Proteomes" id="UP000028875"/>
    </source>
</evidence>
<keyword evidence="3" id="KW-1185">Reference proteome</keyword>
<dbReference type="Pfam" id="PF00899">
    <property type="entry name" value="ThiF"/>
    <property type="match status" value="1"/>
</dbReference>
<dbReference type="AlphaFoldDB" id="A0A024QH32"/>
<dbReference type="InterPro" id="IPR035985">
    <property type="entry name" value="Ubiquitin-activating_enz"/>
</dbReference>
<dbReference type="eggNOG" id="COG0476">
    <property type="taxonomic scope" value="Bacteria"/>
</dbReference>
<accession>A0A024QH32</accession>
<dbReference type="GO" id="GO:0008641">
    <property type="term" value="F:ubiquitin-like modifier activating enzyme activity"/>
    <property type="evidence" value="ECO:0007669"/>
    <property type="project" value="InterPro"/>
</dbReference>
<dbReference type="Gene3D" id="3.40.50.720">
    <property type="entry name" value="NAD(P)-binding Rossmann-like Domain"/>
    <property type="match status" value="1"/>
</dbReference>
<comment type="caution">
    <text evidence="2">The sequence shown here is derived from an EMBL/GenBank/DDBJ whole genome shotgun (WGS) entry which is preliminary data.</text>
</comment>
<proteinExistence type="predicted"/>
<dbReference type="OrthoDB" id="1842861at2"/>
<reference evidence="3" key="2">
    <citation type="submission" date="2014-05" db="EMBL/GenBank/DDBJ databases">
        <title>Draft genome sequence of Virgibacillus massiliensis Vm-5.</title>
        <authorList>
            <person name="Khelaifia S."/>
            <person name="Croce O."/>
            <person name="Lagier J.C."/>
            <person name="Raoult D."/>
        </authorList>
    </citation>
    <scope>NUCLEOTIDE SEQUENCE [LARGE SCALE GENOMIC DNA]</scope>
    <source>
        <strain evidence="3">Vm-5</strain>
    </source>
</reference>
<organism evidence="2 3">
    <name type="scientific">Virgibacillus massiliensis</name>
    <dbReference type="NCBI Taxonomy" id="1462526"/>
    <lineage>
        <taxon>Bacteria</taxon>
        <taxon>Bacillati</taxon>
        <taxon>Bacillota</taxon>
        <taxon>Bacilli</taxon>
        <taxon>Bacillales</taxon>
        <taxon>Bacillaceae</taxon>
        <taxon>Virgibacillus</taxon>
    </lineage>
</organism>
<dbReference type="InterPro" id="IPR000594">
    <property type="entry name" value="ThiF_NAD_FAD-bd"/>
</dbReference>
<dbReference type="EMBL" id="CCDP010000003">
    <property type="protein sequence ID" value="CDQ41873.1"/>
    <property type="molecule type" value="Genomic_DNA"/>
</dbReference>
<evidence type="ECO:0000313" key="2">
    <source>
        <dbReference type="EMBL" id="CDQ41873.1"/>
    </source>
</evidence>